<feature type="domain" description="SH3" evidence="6">
    <location>
        <begin position="458"/>
        <end position="506"/>
    </location>
</feature>
<reference evidence="7 8" key="1">
    <citation type="submission" date="2016-08" db="EMBL/GenBank/DDBJ databases">
        <title>A Parts List for Fungal Cellulosomes Revealed by Comparative Genomics.</title>
        <authorList>
            <consortium name="DOE Joint Genome Institute"/>
            <person name="Haitjema C.H."/>
            <person name="Gilmore S.P."/>
            <person name="Henske J.K."/>
            <person name="Solomon K.V."/>
            <person name="De Groot R."/>
            <person name="Kuo A."/>
            <person name="Mondo S.J."/>
            <person name="Salamov A.A."/>
            <person name="Labutti K."/>
            <person name="Zhao Z."/>
            <person name="Chiniquy J."/>
            <person name="Barry K."/>
            <person name="Brewer H.M."/>
            <person name="Purvine S.O."/>
            <person name="Wright A.T."/>
            <person name="Boxma B."/>
            <person name="Van Alen T."/>
            <person name="Hackstein J.H."/>
            <person name="Baker S.E."/>
            <person name="Grigoriev I.V."/>
            <person name="O'Malley M.A."/>
        </authorList>
    </citation>
    <scope>NUCLEOTIDE SEQUENCE [LARGE SCALE GENOMIC DNA]</scope>
    <source>
        <strain evidence="7 8">S4</strain>
    </source>
</reference>
<keyword evidence="8" id="KW-1185">Reference proteome</keyword>
<feature type="compositionally biased region" description="Basic and acidic residues" evidence="3">
    <location>
        <begin position="287"/>
        <end position="299"/>
    </location>
</feature>
<feature type="transmembrane region" description="Helical" evidence="4">
    <location>
        <begin position="155"/>
        <end position="176"/>
    </location>
</feature>
<name>A0A1Y1V9I3_9FUNG</name>
<feature type="compositionally biased region" description="Low complexity" evidence="3">
    <location>
        <begin position="120"/>
        <end position="133"/>
    </location>
</feature>
<dbReference type="PROSITE" id="PS50002">
    <property type="entry name" value="SH3"/>
    <property type="match status" value="1"/>
</dbReference>
<comment type="caution">
    <text evidence="7">The sequence shown here is derived from an EMBL/GenBank/DDBJ whole genome shotgun (WGS) entry which is preliminary data.</text>
</comment>
<dbReference type="InterPro" id="IPR001452">
    <property type="entry name" value="SH3_domain"/>
</dbReference>
<evidence type="ECO:0000313" key="7">
    <source>
        <dbReference type="EMBL" id="ORX50611.1"/>
    </source>
</evidence>
<gene>
    <name evidence="7" type="ORF">BCR32DRAFT_251827</name>
</gene>
<feature type="region of interest" description="Disordered" evidence="3">
    <location>
        <begin position="287"/>
        <end position="346"/>
    </location>
</feature>
<keyword evidence="5" id="KW-0732">Signal</keyword>
<evidence type="ECO:0000256" key="2">
    <source>
        <dbReference type="PROSITE-ProRule" id="PRU00192"/>
    </source>
</evidence>
<proteinExistence type="predicted"/>
<dbReference type="SUPFAM" id="SSF50044">
    <property type="entry name" value="SH3-domain"/>
    <property type="match status" value="1"/>
</dbReference>
<keyword evidence="4" id="KW-1133">Transmembrane helix</keyword>
<feature type="signal peptide" evidence="5">
    <location>
        <begin position="1"/>
        <end position="16"/>
    </location>
</feature>
<feature type="compositionally biased region" description="Polar residues" evidence="3">
    <location>
        <begin position="303"/>
        <end position="312"/>
    </location>
</feature>
<keyword evidence="4" id="KW-0472">Membrane</keyword>
<feature type="region of interest" description="Disordered" evidence="3">
    <location>
        <begin position="120"/>
        <end position="144"/>
    </location>
</feature>
<dbReference type="Gene3D" id="2.30.30.40">
    <property type="entry name" value="SH3 Domains"/>
    <property type="match status" value="1"/>
</dbReference>
<feature type="non-terminal residue" evidence="7">
    <location>
        <position position="506"/>
    </location>
</feature>
<dbReference type="InterPro" id="IPR036028">
    <property type="entry name" value="SH3-like_dom_sf"/>
</dbReference>
<evidence type="ECO:0000256" key="3">
    <source>
        <dbReference type="SAM" id="MobiDB-lite"/>
    </source>
</evidence>
<evidence type="ECO:0000256" key="5">
    <source>
        <dbReference type="SAM" id="SignalP"/>
    </source>
</evidence>
<feature type="compositionally biased region" description="Polar residues" evidence="3">
    <location>
        <begin position="134"/>
        <end position="143"/>
    </location>
</feature>
<reference evidence="7 8" key="2">
    <citation type="submission" date="2016-08" db="EMBL/GenBank/DDBJ databases">
        <title>Pervasive Adenine N6-methylation of Active Genes in Fungi.</title>
        <authorList>
            <consortium name="DOE Joint Genome Institute"/>
            <person name="Mondo S.J."/>
            <person name="Dannebaum R.O."/>
            <person name="Kuo R.C."/>
            <person name="Labutti K."/>
            <person name="Haridas S."/>
            <person name="Kuo A."/>
            <person name="Salamov A."/>
            <person name="Ahrendt S.R."/>
            <person name="Lipzen A."/>
            <person name="Sullivan W."/>
            <person name="Andreopoulos W.B."/>
            <person name="Clum A."/>
            <person name="Lindquist E."/>
            <person name="Daum C."/>
            <person name="Ramamoorthy G.K."/>
            <person name="Gryganskyi A."/>
            <person name="Culley D."/>
            <person name="Magnuson J.K."/>
            <person name="James T.Y."/>
            <person name="O'Malley M.A."/>
            <person name="Stajich J.E."/>
            <person name="Spatafora J.W."/>
            <person name="Visel A."/>
            <person name="Grigoriev I.V."/>
        </authorList>
    </citation>
    <scope>NUCLEOTIDE SEQUENCE [LARGE SCALE GENOMIC DNA]</scope>
    <source>
        <strain evidence="7 8">S4</strain>
    </source>
</reference>
<accession>A0A1Y1V9I3</accession>
<organism evidence="7 8">
    <name type="scientific">Anaeromyces robustus</name>
    <dbReference type="NCBI Taxonomy" id="1754192"/>
    <lineage>
        <taxon>Eukaryota</taxon>
        <taxon>Fungi</taxon>
        <taxon>Fungi incertae sedis</taxon>
        <taxon>Chytridiomycota</taxon>
        <taxon>Chytridiomycota incertae sedis</taxon>
        <taxon>Neocallimastigomycetes</taxon>
        <taxon>Neocallimastigales</taxon>
        <taxon>Neocallimastigaceae</taxon>
        <taxon>Anaeromyces</taxon>
    </lineage>
</organism>
<sequence>MKFFKLLFVFAAAAQAKILNFTKYNSEWVKDQDYTLQYSYLEEPPFSKFQIRLYNSIDSKVLKEVSTDEYTKGDSHSVTLSYPDISIGKYRIVASNKDEEISNNFSVKLVLKASPTTTTTLTPSATNNSTTSTDLKGTSVNTENQKEKGNHWRTIAIVVSILVVLLIVAIIGFVLYNCYRKNKRYEEEANTSIWKVPISEKSISIARGVNAYSVPNASITERDLSFSSDIDGFYSYSSQLRGPEYFATHMGYRERQERTKSVNSYSTNITKASNNILDILYPSNEKKEREKSLHEKSELSIDLSPSHSQKSPGQRRKKHSNSTNAGQGVRNVRSKSSSEVRPRSNSFKASAMIARKSRVSLADSEANAILTKKSRSLVENERNAHLITAALLNENAVDITSSNVNNNSSITVPISSTTTLTGGTIAAVKSIPSIKNDKNLNEVTINSETPEYYIKHTKLNKKYLAVCNYKPKLGDEMNVNKNDIVIIREVFTDGWGLGKNMTTDKE</sequence>
<dbReference type="EMBL" id="MCFG01000736">
    <property type="protein sequence ID" value="ORX50611.1"/>
    <property type="molecule type" value="Genomic_DNA"/>
</dbReference>
<protein>
    <recommendedName>
        <fullName evidence="6">SH3 domain-containing protein</fullName>
    </recommendedName>
</protein>
<feature type="chain" id="PRO_5012937439" description="SH3 domain-containing protein" evidence="5">
    <location>
        <begin position="17"/>
        <end position="506"/>
    </location>
</feature>
<evidence type="ECO:0000313" key="8">
    <source>
        <dbReference type="Proteomes" id="UP000193944"/>
    </source>
</evidence>
<evidence type="ECO:0000256" key="1">
    <source>
        <dbReference type="ARBA" id="ARBA00022443"/>
    </source>
</evidence>
<dbReference type="AlphaFoldDB" id="A0A1Y1V9I3"/>
<evidence type="ECO:0000259" key="6">
    <source>
        <dbReference type="PROSITE" id="PS50002"/>
    </source>
</evidence>
<dbReference type="OrthoDB" id="2144221at2759"/>
<evidence type="ECO:0000256" key="4">
    <source>
        <dbReference type="SAM" id="Phobius"/>
    </source>
</evidence>
<dbReference type="Proteomes" id="UP000193944">
    <property type="component" value="Unassembled WGS sequence"/>
</dbReference>
<keyword evidence="4" id="KW-0812">Transmembrane</keyword>
<keyword evidence="1 2" id="KW-0728">SH3 domain</keyword>